<name>A0A5C4NLI2_9BURK</name>
<evidence type="ECO:0000259" key="1">
    <source>
        <dbReference type="Pfam" id="PF13723"/>
    </source>
</evidence>
<evidence type="ECO:0000313" key="2">
    <source>
        <dbReference type="EMBL" id="TNC75671.1"/>
    </source>
</evidence>
<protein>
    <submittedName>
        <fullName evidence="2">Beta-ketoacyl synthase chain length factor</fullName>
    </submittedName>
</protein>
<dbReference type="RefSeq" id="WP_139091594.1">
    <property type="nucleotide sequence ID" value="NZ_VDGE01000007.1"/>
</dbReference>
<proteinExistence type="predicted"/>
<gene>
    <name evidence="2" type="ORF">FHI69_18825</name>
</gene>
<dbReference type="InterPro" id="IPR014030">
    <property type="entry name" value="Ketoacyl_synth_N"/>
</dbReference>
<sequence length="253" mass="26755">MRTDGVRFSIVRHAAWAPGLETPQQWRAWAQSALPVAPIAAAGEPGVRAMAPMLRRRAGQLGKMALEVAYACLGEQRDIPLVFCSRHGEVARAVELLSALAQGEPLSPTAFGMAVHNASAGLFSIARADTANQLAIAAGAASLEAAVIEACGLLADGAAQVLLVLAECPLPVPFEAFEDCHEQSHAFAWLLQAEATPGTAFSLTWRARDRDDALAAAAGALPGSLAVLRFMLGEARTFEHAANRQAWCWSRHA</sequence>
<accession>A0A5C4NLI2</accession>
<organism evidence="2 3">
    <name type="scientific">Janthinobacterium lividum</name>
    <dbReference type="NCBI Taxonomy" id="29581"/>
    <lineage>
        <taxon>Bacteria</taxon>
        <taxon>Pseudomonadati</taxon>
        <taxon>Pseudomonadota</taxon>
        <taxon>Betaproteobacteria</taxon>
        <taxon>Burkholderiales</taxon>
        <taxon>Oxalobacteraceae</taxon>
        <taxon>Janthinobacterium</taxon>
    </lineage>
</organism>
<evidence type="ECO:0000313" key="3">
    <source>
        <dbReference type="Proteomes" id="UP000305681"/>
    </source>
</evidence>
<comment type="caution">
    <text evidence="2">The sequence shown here is derived from an EMBL/GenBank/DDBJ whole genome shotgun (WGS) entry which is preliminary data.</text>
</comment>
<dbReference type="EMBL" id="VDGE01000007">
    <property type="protein sequence ID" value="TNC75671.1"/>
    <property type="molecule type" value="Genomic_DNA"/>
</dbReference>
<dbReference type="AlphaFoldDB" id="A0A5C4NLI2"/>
<dbReference type="Pfam" id="PF13723">
    <property type="entry name" value="Ketoacyl-synt_2"/>
    <property type="match status" value="1"/>
</dbReference>
<feature type="domain" description="Beta-ketoacyl synthase-like N-terminal" evidence="1">
    <location>
        <begin position="26"/>
        <end position="250"/>
    </location>
</feature>
<dbReference type="Proteomes" id="UP000305681">
    <property type="component" value="Unassembled WGS sequence"/>
</dbReference>
<reference evidence="2 3" key="1">
    <citation type="submission" date="2019-06" db="EMBL/GenBank/DDBJ databases">
        <title>Genome sequence of Janthinobacterium lividum UCD_MED1.</title>
        <authorList>
            <person name="De Leon M.E."/>
            <person name="Jospin G."/>
        </authorList>
    </citation>
    <scope>NUCLEOTIDE SEQUENCE [LARGE SCALE GENOMIC DNA]</scope>
    <source>
        <strain evidence="2 3">UCD_MED1</strain>
    </source>
</reference>